<evidence type="ECO:0000259" key="1">
    <source>
        <dbReference type="Pfam" id="PF17405"/>
    </source>
</evidence>
<gene>
    <name evidence="2" type="ORF">NBO_29g0038</name>
</gene>
<feature type="domain" description="Nrap protein" evidence="1">
    <location>
        <begin position="219"/>
        <end position="258"/>
    </location>
</feature>
<dbReference type="EMBL" id="KB908937">
    <property type="protein sequence ID" value="EOB14356.1"/>
    <property type="molecule type" value="Genomic_DNA"/>
</dbReference>
<dbReference type="Pfam" id="PF17405">
    <property type="entry name" value="Nrap_D4"/>
    <property type="match status" value="1"/>
</dbReference>
<dbReference type="AlphaFoldDB" id="R0KU79"/>
<evidence type="ECO:0000313" key="3">
    <source>
        <dbReference type="Proteomes" id="UP000016927"/>
    </source>
</evidence>
<dbReference type="OMA" id="AKTAFYC"/>
<sequence length="503" mass="60254">MPIMLTLQKKFVKKELWKHKIVADVDVLIDKMYEDGKINEFMTNETIFTISLINLSLQHPIYKQLLNKNYLYDLEFDLAVKKQKEENFNLTNFDENLYDLMVKSDNAKLSTKIQELTSDILKSQIAYTFVSCMMDRYYVMVKYKDILEDYNDIQKTLEMKLQENEMIKKDFDIIFNEKIINVSKSDLKRKYEELIRHVKAIKLPLQVIDDEYFGLSVTYRDIIDVYIELEYSDKWPKDSHAVEYAKTAFYCEIYKRSKFKHFVDESCVVLKYKGVYFKITILENMKMDVILRKNLYKSLDSLTKTVPNIQNNILMVKKYLSSHGYYPFYLNDLIVDVICLSLERIDCPSRFLKEFLKFNFDYKKINVETLEVQESLVKRFSIFKKLDNLFIDLPESSVIKRLKLLNKIQINNNFDLLETNHLDFDFCLSYSPRKDFLQIEENGVVSKFIDWQVLNRKEIKKNAYVYYSDYNKMVMIKGKDNCDIIGLFYYLLSTTSFKYYFKK</sequence>
<evidence type="ECO:0000313" key="2">
    <source>
        <dbReference type="EMBL" id="EOB14356.1"/>
    </source>
</evidence>
<proteinExistence type="predicted"/>
<reference evidence="2 3" key="1">
    <citation type="journal article" date="2013" name="BMC Genomics">
        <title>Comparative genomics of parasitic silkworm microsporidia reveal an association between genome expansion and host adaptation.</title>
        <authorList>
            <person name="Pan G."/>
            <person name="Xu J."/>
            <person name="Li T."/>
            <person name="Xia Q."/>
            <person name="Liu S.L."/>
            <person name="Zhang G."/>
            <person name="Li S."/>
            <person name="Li C."/>
            <person name="Liu H."/>
            <person name="Yang L."/>
            <person name="Liu T."/>
            <person name="Zhang X."/>
            <person name="Wu Z."/>
            <person name="Fan W."/>
            <person name="Dang X."/>
            <person name="Xiang H."/>
            <person name="Tao M."/>
            <person name="Li Y."/>
            <person name="Hu J."/>
            <person name="Li Z."/>
            <person name="Lin L."/>
            <person name="Luo J."/>
            <person name="Geng L."/>
            <person name="Wang L."/>
            <person name="Long M."/>
            <person name="Wan Y."/>
            <person name="He N."/>
            <person name="Zhang Z."/>
            <person name="Lu C."/>
            <person name="Keeling P.J."/>
            <person name="Wang J."/>
            <person name="Xiang Z."/>
            <person name="Zhou Z."/>
        </authorList>
    </citation>
    <scope>NUCLEOTIDE SEQUENCE [LARGE SCALE GENOMIC DNA]</scope>
    <source>
        <strain evidence="3">CQ1 / CVCC 102059</strain>
    </source>
</reference>
<protein>
    <recommendedName>
        <fullName evidence="1">Nrap protein domain-containing protein</fullName>
    </recommendedName>
</protein>
<dbReference type="Proteomes" id="UP000016927">
    <property type="component" value="Unassembled WGS sequence"/>
</dbReference>
<dbReference type="OrthoDB" id="2187767at2759"/>
<accession>R0KU79</accession>
<name>R0KU79_NOSB1</name>
<organism evidence="2 3">
    <name type="scientific">Nosema bombycis (strain CQ1 / CVCC 102059)</name>
    <name type="common">Microsporidian parasite</name>
    <name type="synonym">Pebrine of silkworm</name>
    <dbReference type="NCBI Taxonomy" id="578461"/>
    <lineage>
        <taxon>Eukaryota</taxon>
        <taxon>Fungi</taxon>
        <taxon>Fungi incertae sedis</taxon>
        <taxon>Microsporidia</taxon>
        <taxon>Nosematidae</taxon>
        <taxon>Nosema</taxon>
    </lineage>
</organism>
<dbReference type="HOGENOM" id="CLU_545152_0_0_1"/>
<keyword evidence="3" id="KW-1185">Reference proteome</keyword>
<dbReference type="VEuPathDB" id="MicrosporidiaDB:NBO_29g0038"/>
<dbReference type="InterPro" id="IPR035369">
    <property type="entry name" value="Nrap_D4"/>
</dbReference>